<dbReference type="KEGG" id="hte:Hydth_0780"/>
<evidence type="ECO:0000256" key="1">
    <source>
        <dbReference type="SAM" id="Phobius"/>
    </source>
</evidence>
<dbReference type="InterPro" id="IPR021878">
    <property type="entry name" value="TgpA_N"/>
</dbReference>
<evidence type="ECO:0000313" key="3">
    <source>
        <dbReference type="EMBL" id="BAI69240.1"/>
    </source>
</evidence>
<dbReference type="InterPro" id="IPR052901">
    <property type="entry name" value="Bact_TGase-like"/>
</dbReference>
<feature type="transmembrane region" description="Helical" evidence="1">
    <location>
        <begin position="126"/>
        <end position="144"/>
    </location>
</feature>
<name>D3DHD8_HYDTT</name>
<dbReference type="Proteomes" id="UP000002574">
    <property type="component" value="Chromosome"/>
</dbReference>
<evidence type="ECO:0000259" key="2">
    <source>
        <dbReference type="SMART" id="SM00460"/>
    </source>
</evidence>
<dbReference type="OrthoDB" id="9804872at2"/>
<feature type="transmembrane region" description="Helical" evidence="1">
    <location>
        <begin position="7"/>
        <end position="24"/>
    </location>
</feature>
<feature type="transmembrane region" description="Helical" evidence="1">
    <location>
        <begin position="30"/>
        <end position="47"/>
    </location>
</feature>
<dbReference type="SUPFAM" id="SSF54001">
    <property type="entry name" value="Cysteine proteinases"/>
    <property type="match status" value="1"/>
</dbReference>
<dbReference type="eggNOG" id="COG1305">
    <property type="taxonomic scope" value="Bacteria"/>
</dbReference>
<dbReference type="InterPro" id="IPR002931">
    <property type="entry name" value="Transglutaminase-like"/>
</dbReference>
<proteinExistence type="predicted"/>
<dbReference type="RefSeq" id="WP_012963421.1">
    <property type="nucleotide sequence ID" value="NC_013799.1"/>
</dbReference>
<dbReference type="KEGG" id="hth:HTH_0780"/>
<dbReference type="PANTHER" id="PTHR42736">
    <property type="entry name" value="PROTEIN-GLUTAMINE GAMMA-GLUTAMYLTRANSFERASE"/>
    <property type="match status" value="1"/>
</dbReference>
<gene>
    <name evidence="3" type="ordered locus">HTH_0780</name>
</gene>
<dbReference type="AlphaFoldDB" id="D3DHD8"/>
<feature type="transmembrane region" description="Helical" evidence="1">
    <location>
        <begin position="164"/>
        <end position="185"/>
    </location>
</feature>
<keyword evidence="4" id="KW-1185">Reference proteome</keyword>
<dbReference type="Gene3D" id="3.10.620.30">
    <property type="match status" value="1"/>
</dbReference>
<dbReference type="PANTHER" id="PTHR42736:SF1">
    <property type="entry name" value="PROTEIN-GLUTAMINE GAMMA-GLUTAMYLTRANSFERASE"/>
    <property type="match status" value="1"/>
</dbReference>
<accession>D3DHD8</accession>
<dbReference type="EMBL" id="AP011112">
    <property type="protein sequence ID" value="BAI69240.1"/>
    <property type="molecule type" value="Genomic_DNA"/>
</dbReference>
<keyword evidence="1" id="KW-0812">Transmembrane</keyword>
<sequence length="638" mass="72428">MVSLRRITLLFVHLCALVGITSLYNVADGIFFAIFLFVYAVGIYADVKEFYPIRRWILNASAIIFSLYFLSFISLEDLLRPFANAVLLLLAIKSLEEKKPRDMYQILLLSLFAVSVSTVYNLSISFAFLLLLVIGLGVSSLVFINLQKNIGEKVVSYRVVKSYALVSGAFFLAVAFLTIPFFVLLPRTQTPLFDLFGRANSGLKTGIADSVSLGKVGEIQQDNTVAFRVYGLPKGLENLYWRVSVFDTYIGNQWISTRKYPIPNPPLKGNPIQYTVMLEPTFEKYLPALDYPVAVLNIEGFKGRVYMSSGGVLATSEEITKPIRYTAVSTNTPFYDDPQEYTKVPENVSRSIVELAKELSKGAKKQEDMLKRVEGFFSKGFKYSLKLEKYEGNPLDYFLFVSKRGNCEYYASATAILLRLMGIPARVVGGFKGGVWNDYGKYYVITNSMAHVWVEAYINGRWIRVDTTPPYVSPGVKEISSFSLLRDAVVSFWYSNVVGFSSEKQFSLFKKLHRDIKVGLRPANIKGYISKVLEPALYLLLLYLTVKLYISSRKTPENLYKKLLTTLKVKGKPLPEVLLSHMKGSEVYPYVEYIVYLYQRHKFSPYKVYRDEIMEGYRALSSIKKVLKSKGLSNFHHS</sequence>
<evidence type="ECO:0000313" key="4">
    <source>
        <dbReference type="Proteomes" id="UP000002574"/>
    </source>
</evidence>
<dbReference type="Pfam" id="PF11992">
    <property type="entry name" value="TgpA_N"/>
    <property type="match status" value="1"/>
</dbReference>
<reference evidence="3 4" key="1">
    <citation type="journal article" date="2010" name="J. Bacteriol.">
        <title>Complete genome sequence of the thermophilic, obligately chemolithoautotrophic hydrogen-oxidizing bacterium Hydrogenobacter thermophilus TK-6.</title>
        <authorList>
            <person name="Arai H."/>
            <person name="Kanbe H."/>
            <person name="Ishii M."/>
            <person name="Igarashi Y."/>
        </authorList>
    </citation>
    <scope>NUCLEOTIDE SEQUENCE [LARGE SCALE GENOMIC DNA]</scope>
    <source>
        <strain evidence="4">DSM 6534 / IAM 12695 / TK-6 [Tokyo]</strain>
    </source>
</reference>
<dbReference type="SMART" id="SM00460">
    <property type="entry name" value="TGc"/>
    <property type="match status" value="1"/>
</dbReference>
<keyword evidence="1" id="KW-1133">Transmembrane helix</keyword>
<dbReference type="Pfam" id="PF01841">
    <property type="entry name" value="Transglut_core"/>
    <property type="match status" value="1"/>
</dbReference>
<organism evidence="3 4">
    <name type="scientific">Hydrogenobacter thermophilus (strain DSM 6534 / IAM 12695 / TK-6)</name>
    <dbReference type="NCBI Taxonomy" id="608538"/>
    <lineage>
        <taxon>Bacteria</taxon>
        <taxon>Pseudomonadati</taxon>
        <taxon>Aquificota</taxon>
        <taxon>Aquificia</taxon>
        <taxon>Aquificales</taxon>
        <taxon>Aquificaceae</taxon>
        <taxon>Hydrogenobacter</taxon>
    </lineage>
</organism>
<dbReference type="STRING" id="608538.HTH_0780"/>
<feature type="domain" description="Transglutaminase-like" evidence="2">
    <location>
        <begin position="399"/>
        <end position="469"/>
    </location>
</feature>
<keyword evidence="1" id="KW-0472">Membrane</keyword>
<protein>
    <submittedName>
        <fullName evidence="3">Transglutaminase-like protein</fullName>
    </submittedName>
</protein>
<feature type="transmembrane region" description="Helical" evidence="1">
    <location>
        <begin position="56"/>
        <end position="73"/>
    </location>
</feature>
<dbReference type="InterPro" id="IPR038765">
    <property type="entry name" value="Papain-like_cys_pep_sf"/>
</dbReference>